<keyword evidence="3" id="KW-0695">RNA-directed DNA polymerase</keyword>
<gene>
    <name evidence="3" type="ORF">BVC80_1649g30</name>
</gene>
<dbReference type="OMA" id="ITIMWCI"/>
<dbReference type="CDD" id="cd06222">
    <property type="entry name" value="RNase_H_like"/>
    <property type="match status" value="1"/>
</dbReference>
<dbReference type="EMBL" id="MVGT01004153">
    <property type="protein sequence ID" value="OVA01227.1"/>
    <property type="molecule type" value="Genomic_DNA"/>
</dbReference>
<dbReference type="OrthoDB" id="1938822at2759"/>
<dbReference type="AlphaFoldDB" id="A0A200PSK5"/>
<name>A0A200PSK5_MACCD</name>
<sequence>MVWQPFKKLLFDLKKFAWNKLCEHFDQSSIEKIVSIPLSNSPSSDRRAWDLTRDGRFTTKSAYVGFIGQHHVSNNVIWKHIWRTKVPHRIQLFAWKTLHNAIPVREILNHRILIDNPICPRCDGETETALHALITCPGLSQIWSSNPLLVCTAPFADKDLEAWFRFWVIPPWLFYPVPIKCFSRPTLPTQLMTPSASTSTPWKPPPDGWITVNTDGAWDPITKKGGLGIIFRNHNNNFVFAAAFHVVASTAEETEVRAIWRAIREALDLKVEKVMVESDAMVVVNQLQRRDFSGCWNTDAYFKDIELWCNNFLATAFNFVPRNCNQPAHAIAQWGKNNELDMFWRYPPVWLLPALGGDHTTVMN</sequence>
<accession>A0A200PSK5</accession>
<dbReference type="Pfam" id="PF13966">
    <property type="entry name" value="zf-RVT"/>
    <property type="match status" value="1"/>
</dbReference>
<dbReference type="InterPro" id="IPR044730">
    <property type="entry name" value="RNase_H-like_dom_plant"/>
</dbReference>
<dbReference type="Gene3D" id="3.30.420.10">
    <property type="entry name" value="Ribonuclease H-like superfamily/Ribonuclease H"/>
    <property type="match status" value="1"/>
</dbReference>
<dbReference type="GO" id="GO:0003964">
    <property type="term" value="F:RNA-directed DNA polymerase activity"/>
    <property type="evidence" value="ECO:0007669"/>
    <property type="project" value="UniProtKB-KW"/>
</dbReference>
<proteinExistence type="predicted"/>
<comment type="caution">
    <text evidence="3">The sequence shown here is derived from an EMBL/GenBank/DDBJ whole genome shotgun (WGS) entry which is preliminary data.</text>
</comment>
<dbReference type="GO" id="GO:0004523">
    <property type="term" value="F:RNA-DNA hybrid ribonuclease activity"/>
    <property type="evidence" value="ECO:0007669"/>
    <property type="project" value="InterPro"/>
</dbReference>
<dbReference type="InterPro" id="IPR012337">
    <property type="entry name" value="RNaseH-like_sf"/>
</dbReference>
<dbReference type="InterPro" id="IPR036397">
    <property type="entry name" value="RNaseH_sf"/>
</dbReference>
<keyword evidence="3" id="KW-0548">Nucleotidyltransferase</keyword>
<keyword evidence="3" id="KW-0808">Transferase</keyword>
<organism evidence="3 4">
    <name type="scientific">Macleaya cordata</name>
    <name type="common">Five-seeded plume-poppy</name>
    <name type="synonym">Bocconia cordata</name>
    <dbReference type="NCBI Taxonomy" id="56857"/>
    <lineage>
        <taxon>Eukaryota</taxon>
        <taxon>Viridiplantae</taxon>
        <taxon>Streptophyta</taxon>
        <taxon>Embryophyta</taxon>
        <taxon>Tracheophyta</taxon>
        <taxon>Spermatophyta</taxon>
        <taxon>Magnoliopsida</taxon>
        <taxon>Ranunculales</taxon>
        <taxon>Papaveraceae</taxon>
        <taxon>Papaveroideae</taxon>
        <taxon>Macleaya</taxon>
    </lineage>
</organism>
<reference evidence="3 4" key="1">
    <citation type="journal article" date="2017" name="Mol. Plant">
        <title>The Genome of Medicinal Plant Macleaya cordata Provides New Insights into Benzylisoquinoline Alkaloids Metabolism.</title>
        <authorList>
            <person name="Liu X."/>
            <person name="Liu Y."/>
            <person name="Huang P."/>
            <person name="Ma Y."/>
            <person name="Qing Z."/>
            <person name="Tang Q."/>
            <person name="Cao H."/>
            <person name="Cheng P."/>
            <person name="Zheng Y."/>
            <person name="Yuan Z."/>
            <person name="Zhou Y."/>
            <person name="Liu J."/>
            <person name="Tang Z."/>
            <person name="Zhuo Y."/>
            <person name="Zhang Y."/>
            <person name="Yu L."/>
            <person name="Huang J."/>
            <person name="Yang P."/>
            <person name="Peng Q."/>
            <person name="Zhang J."/>
            <person name="Jiang W."/>
            <person name="Zhang Z."/>
            <person name="Lin K."/>
            <person name="Ro D.K."/>
            <person name="Chen X."/>
            <person name="Xiong X."/>
            <person name="Shang Y."/>
            <person name="Huang S."/>
            <person name="Zeng J."/>
        </authorList>
    </citation>
    <scope>NUCLEOTIDE SEQUENCE [LARGE SCALE GENOMIC DNA]</scope>
    <source>
        <strain evidence="4">cv. BLH2017</strain>
        <tissue evidence="3">Root</tissue>
    </source>
</reference>
<evidence type="ECO:0000313" key="4">
    <source>
        <dbReference type="Proteomes" id="UP000195402"/>
    </source>
</evidence>
<keyword evidence="4" id="KW-1185">Reference proteome</keyword>
<dbReference type="Pfam" id="PF13456">
    <property type="entry name" value="RVT_3"/>
    <property type="match status" value="1"/>
</dbReference>
<evidence type="ECO:0000259" key="1">
    <source>
        <dbReference type="Pfam" id="PF13456"/>
    </source>
</evidence>
<dbReference type="SUPFAM" id="SSF53098">
    <property type="entry name" value="Ribonuclease H-like"/>
    <property type="match status" value="1"/>
</dbReference>
<dbReference type="GO" id="GO:0003676">
    <property type="term" value="F:nucleic acid binding"/>
    <property type="evidence" value="ECO:0007669"/>
    <property type="project" value="InterPro"/>
</dbReference>
<dbReference type="InterPro" id="IPR002156">
    <property type="entry name" value="RNaseH_domain"/>
</dbReference>
<dbReference type="InParanoid" id="A0A200PSK5"/>
<protein>
    <submittedName>
        <fullName evidence="3">Reverse transcriptase zinc-binding domain</fullName>
    </submittedName>
</protein>
<feature type="domain" description="Reverse transcriptase zinc-binding" evidence="2">
    <location>
        <begin position="57"/>
        <end position="143"/>
    </location>
</feature>
<dbReference type="InterPro" id="IPR053151">
    <property type="entry name" value="RNase_H-like"/>
</dbReference>
<dbReference type="PANTHER" id="PTHR47723:SF19">
    <property type="entry name" value="POLYNUCLEOTIDYL TRANSFERASE, RIBONUCLEASE H-LIKE SUPERFAMILY PROTEIN"/>
    <property type="match status" value="1"/>
</dbReference>
<dbReference type="PANTHER" id="PTHR47723">
    <property type="entry name" value="OS05G0353850 PROTEIN"/>
    <property type="match status" value="1"/>
</dbReference>
<evidence type="ECO:0000313" key="3">
    <source>
        <dbReference type="EMBL" id="OVA01227.1"/>
    </source>
</evidence>
<dbReference type="STRING" id="56857.A0A200PSK5"/>
<dbReference type="InterPro" id="IPR026960">
    <property type="entry name" value="RVT-Znf"/>
</dbReference>
<feature type="domain" description="RNase H type-1" evidence="1">
    <location>
        <begin position="213"/>
        <end position="334"/>
    </location>
</feature>
<dbReference type="Proteomes" id="UP000195402">
    <property type="component" value="Unassembled WGS sequence"/>
</dbReference>
<evidence type="ECO:0000259" key="2">
    <source>
        <dbReference type="Pfam" id="PF13966"/>
    </source>
</evidence>